<accession>A0ABM1NE52</accession>
<reference evidence="3" key="1">
    <citation type="submission" date="2025-08" db="UniProtKB">
        <authorList>
            <consortium name="RefSeq"/>
        </authorList>
    </citation>
    <scope>IDENTIFICATION</scope>
    <source>
        <tissue evidence="3">Whole Larva</tissue>
    </source>
</reference>
<name>A0ABM1NE52_NICVS</name>
<dbReference type="GeneID" id="108568492"/>
<proteinExistence type="predicted"/>
<keyword evidence="1" id="KW-0732">Signal</keyword>
<organism evidence="2 3">
    <name type="scientific">Nicrophorus vespilloides</name>
    <name type="common">Boreal carrion beetle</name>
    <dbReference type="NCBI Taxonomy" id="110193"/>
    <lineage>
        <taxon>Eukaryota</taxon>
        <taxon>Metazoa</taxon>
        <taxon>Ecdysozoa</taxon>
        <taxon>Arthropoda</taxon>
        <taxon>Hexapoda</taxon>
        <taxon>Insecta</taxon>
        <taxon>Pterygota</taxon>
        <taxon>Neoptera</taxon>
        <taxon>Endopterygota</taxon>
        <taxon>Coleoptera</taxon>
        <taxon>Polyphaga</taxon>
        <taxon>Staphyliniformia</taxon>
        <taxon>Silphidae</taxon>
        <taxon>Nicrophorinae</taxon>
        <taxon>Nicrophorus</taxon>
    </lineage>
</organism>
<dbReference type="RefSeq" id="XP_017785102.1">
    <property type="nucleotide sequence ID" value="XM_017929613.1"/>
</dbReference>
<sequence>MVDKFILFLILLQVLRVQCSSFEDVDDEDSGSIEIPARFLQSKSNKGSHNEIIKQVEKQDNLSLLEFIGRVLNTAQHRCKMAVERAKKRASLSKTITEDAEKLLQAAAHIKL</sequence>
<feature type="chain" id="PRO_5045784918" evidence="1">
    <location>
        <begin position="20"/>
        <end position="112"/>
    </location>
</feature>
<keyword evidence="2" id="KW-1185">Reference proteome</keyword>
<dbReference type="Proteomes" id="UP000695000">
    <property type="component" value="Unplaced"/>
</dbReference>
<evidence type="ECO:0000313" key="3">
    <source>
        <dbReference type="RefSeq" id="XP_017785102.1"/>
    </source>
</evidence>
<feature type="signal peptide" evidence="1">
    <location>
        <begin position="1"/>
        <end position="19"/>
    </location>
</feature>
<evidence type="ECO:0000256" key="1">
    <source>
        <dbReference type="SAM" id="SignalP"/>
    </source>
</evidence>
<gene>
    <name evidence="3" type="primary">LOC108568492</name>
</gene>
<evidence type="ECO:0000313" key="2">
    <source>
        <dbReference type="Proteomes" id="UP000695000"/>
    </source>
</evidence>
<protein>
    <submittedName>
        <fullName evidence="3">Uncharacterized protein LOC108568492</fullName>
    </submittedName>
</protein>